<sequence length="161" mass="19087">MEQCGTVDQPSTRSLIKLLHFVLTPAWRTQFGLTFSEAIHIKTGIHIKKHKLSLTREITFNSIDRMIPIRNEIKKNILSDVEKLTNRQSLVQFFSYKRVKLDWNHALIEQGMPLKKSWRYLYARQMYQYLLPMLGNYQTCLVLQDELGIKSCNTLWTYLHK</sequence>
<dbReference type="Proteomes" id="UP000054926">
    <property type="component" value="Unassembled WGS sequence"/>
</dbReference>
<name>A0A0W0ZDQ2_9GAMM</name>
<organism evidence="1 2">
    <name type="scientific">Legionella steelei</name>
    <dbReference type="NCBI Taxonomy" id="947033"/>
    <lineage>
        <taxon>Bacteria</taxon>
        <taxon>Pseudomonadati</taxon>
        <taxon>Pseudomonadota</taxon>
        <taxon>Gammaproteobacteria</taxon>
        <taxon>Legionellales</taxon>
        <taxon>Legionellaceae</taxon>
        <taxon>Legionella</taxon>
    </lineage>
</organism>
<dbReference type="EMBL" id="LNYY01000021">
    <property type="protein sequence ID" value="KTD66899.1"/>
    <property type="molecule type" value="Genomic_DNA"/>
</dbReference>
<accession>A0A0W0ZDQ2</accession>
<protein>
    <submittedName>
        <fullName evidence="1">Putative integrase</fullName>
    </submittedName>
</protein>
<dbReference type="RefSeq" id="WP_237760508.1">
    <property type="nucleotide sequence ID" value="NZ_LNYY01000021.1"/>
</dbReference>
<comment type="caution">
    <text evidence="1">The sequence shown here is derived from an EMBL/GenBank/DDBJ whole genome shotgun (WGS) entry which is preliminary data.</text>
</comment>
<dbReference type="PATRIC" id="fig|947033.5.peg.3295"/>
<dbReference type="AlphaFoldDB" id="A0A0W0ZDQ2"/>
<evidence type="ECO:0000313" key="1">
    <source>
        <dbReference type="EMBL" id="KTD66899.1"/>
    </source>
</evidence>
<reference evidence="1 2" key="1">
    <citation type="submission" date="2015-11" db="EMBL/GenBank/DDBJ databases">
        <title>Genomic analysis of 38 Legionella species identifies large and diverse effector repertoires.</title>
        <authorList>
            <person name="Burstein D."/>
            <person name="Amaro F."/>
            <person name="Zusman T."/>
            <person name="Lifshitz Z."/>
            <person name="Cohen O."/>
            <person name="Gilbert J.A."/>
            <person name="Pupko T."/>
            <person name="Shuman H.A."/>
            <person name="Segal G."/>
        </authorList>
    </citation>
    <scope>NUCLEOTIDE SEQUENCE [LARGE SCALE GENOMIC DNA]</scope>
    <source>
        <strain evidence="1 2">IMVS3376</strain>
    </source>
</reference>
<dbReference type="STRING" id="947033.Lste_3105"/>
<evidence type="ECO:0000313" key="2">
    <source>
        <dbReference type="Proteomes" id="UP000054926"/>
    </source>
</evidence>
<gene>
    <name evidence="1" type="ORF">Lste_3105</name>
</gene>
<proteinExistence type="predicted"/>
<keyword evidence="2" id="KW-1185">Reference proteome</keyword>